<dbReference type="PANTHER" id="PTHR46268:SF6">
    <property type="entry name" value="UNIVERSAL STRESS PROTEIN UP12"/>
    <property type="match status" value="1"/>
</dbReference>
<dbReference type="SUPFAM" id="SSF52402">
    <property type="entry name" value="Adenine nucleotide alpha hydrolases-like"/>
    <property type="match status" value="1"/>
</dbReference>
<gene>
    <name evidence="4" type="primary">uspA</name>
    <name evidence="4" type="ORF">GCM10007140_16720</name>
</gene>
<evidence type="ECO:0000313" key="5">
    <source>
        <dbReference type="Proteomes" id="UP000605259"/>
    </source>
</evidence>
<sequence length="143" mass="15506">MELAYKTVLVAVDGSEEAERALAKAIQVAKRNNAKLVITHVADLGVYTGNVYNPTFHESLVSYGEEILSAYKDRATEAEIEVETYLAYGSAKSVIPKDVAIKFNVDLIVCGAHGTNAVERLFIGSVSESITRLAKCDVLVVKK</sequence>
<dbReference type="Proteomes" id="UP000605259">
    <property type="component" value="Unassembled WGS sequence"/>
</dbReference>
<dbReference type="PRINTS" id="PR01438">
    <property type="entry name" value="UNVRSLSTRESS"/>
</dbReference>
<name>A0A917ARF1_9BACI</name>
<proteinExistence type="inferred from homology"/>
<evidence type="ECO:0000313" key="4">
    <source>
        <dbReference type="EMBL" id="GGE67208.1"/>
    </source>
</evidence>
<dbReference type="EMBL" id="BMFK01000001">
    <property type="protein sequence ID" value="GGE67208.1"/>
    <property type="molecule type" value="Genomic_DNA"/>
</dbReference>
<comment type="caution">
    <text evidence="4">The sequence shown here is derived from an EMBL/GenBank/DDBJ whole genome shotgun (WGS) entry which is preliminary data.</text>
</comment>
<evidence type="ECO:0000256" key="2">
    <source>
        <dbReference type="PIRNR" id="PIRNR006276"/>
    </source>
</evidence>
<dbReference type="InterPro" id="IPR006015">
    <property type="entry name" value="Universal_stress_UspA"/>
</dbReference>
<feature type="domain" description="UspA" evidence="3">
    <location>
        <begin position="5"/>
        <end position="142"/>
    </location>
</feature>
<dbReference type="Pfam" id="PF00582">
    <property type="entry name" value="Usp"/>
    <property type="match status" value="1"/>
</dbReference>
<dbReference type="GO" id="GO:0005737">
    <property type="term" value="C:cytoplasm"/>
    <property type="evidence" value="ECO:0007669"/>
    <property type="project" value="UniProtKB-SubCell"/>
</dbReference>
<dbReference type="PIRSF" id="PIRSF006276">
    <property type="entry name" value="UspA"/>
    <property type="match status" value="1"/>
</dbReference>
<reference evidence="4" key="1">
    <citation type="journal article" date="2014" name="Int. J. Syst. Evol. Microbiol.">
        <title>Complete genome sequence of Corynebacterium casei LMG S-19264T (=DSM 44701T), isolated from a smear-ripened cheese.</title>
        <authorList>
            <consortium name="US DOE Joint Genome Institute (JGI-PGF)"/>
            <person name="Walter F."/>
            <person name="Albersmeier A."/>
            <person name="Kalinowski J."/>
            <person name="Ruckert C."/>
        </authorList>
    </citation>
    <scope>NUCLEOTIDE SEQUENCE</scope>
    <source>
        <strain evidence="4">CGMCC 1.12698</strain>
    </source>
</reference>
<dbReference type="CDD" id="cd00293">
    <property type="entry name" value="USP-like"/>
    <property type="match status" value="1"/>
</dbReference>
<keyword evidence="2" id="KW-0963">Cytoplasm</keyword>
<keyword evidence="5" id="KW-1185">Reference proteome</keyword>
<dbReference type="InterPro" id="IPR014729">
    <property type="entry name" value="Rossmann-like_a/b/a_fold"/>
</dbReference>
<dbReference type="RefSeq" id="WP_188387909.1">
    <property type="nucleotide sequence ID" value="NZ_BMFK01000001.1"/>
</dbReference>
<dbReference type="PANTHER" id="PTHR46268">
    <property type="entry name" value="STRESS RESPONSE PROTEIN NHAX"/>
    <property type="match status" value="1"/>
</dbReference>
<evidence type="ECO:0000259" key="3">
    <source>
        <dbReference type="Pfam" id="PF00582"/>
    </source>
</evidence>
<dbReference type="InterPro" id="IPR006016">
    <property type="entry name" value="UspA"/>
</dbReference>
<evidence type="ECO:0000256" key="1">
    <source>
        <dbReference type="ARBA" id="ARBA00008791"/>
    </source>
</evidence>
<comment type="subcellular location">
    <subcellularLocation>
        <location evidence="2">Cytoplasm</location>
    </subcellularLocation>
</comment>
<dbReference type="Gene3D" id="3.40.50.620">
    <property type="entry name" value="HUPs"/>
    <property type="match status" value="1"/>
</dbReference>
<dbReference type="AlphaFoldDB" id="A0A917ARF1"/>
<comment type="similarity">
    <text evidence="1 2">Belongs to the universal stress protein A family.</text>
</comment>
<organism evidence="4 5">
    <name type="scientific">Priestia taiwanensis</name>
    <dbReference type="NCBI Taxonomy" id="1347902"/>
    <lineage>
        <taxon>Bacteria</taxon>
        <taxon>Bacillati</taxon>
        <taxon>Bacillota</taxon>
        <taxon>Bacilli</taxon>
        <taxon>Bacillales</taxon>
        <taxon>Bacillaceae</taxon>
        <taxon>Priestia</taxon>
    </lineage>
</organism>
<accession>A0A917ARF1</accession>
<protein>
    <recommendedName>
        <fullName evidence="2">Universal stress protein</fullName>
    </recommendedName>
</protein>
<reference evidence="4" key="2">
    <citation type="submission" date="2020-09" db="EMBL/GenBank/DDBJ databases">
        <authorList>
            <person name="Sun Q."/>
            <person name="Zhou Y."/>
        </authorList>
    </citation>
    <scope>NUCLEOTIDE SEQUENCE</scope>
    <source>
        <strain evidence="4">CGMCC 1.12698</strain>
    </source>
</reference>